<gene>
    <name evidence="1" type="ORF">RRF57_011543</name>
</gene>
<comment type="caution">
    <text evidence="1">The sequence shown here is derived from an EMBL/GenBank/DDBJ whole genome shotgun (WGS) entry which is preliminary data.</text>
</comment>
<evidence type="ECO:0000313" key="1">
    <source>
        <dbReference type="EMBL" id="KAK5635831.1"/>
    </source>
</evidence>
<protein>
    <submittedName>
        <fullName evidence="1">Uncharacterized protein</fullName>
    </submittedName>
</protein>
<sequence>MSLLTPRPNTKDNIILTQIQRNPINKPNINNIRPSRSRSRSPNNLIRINIPLPTHWRIPVQRTLIPQRLGIDPHIRRRTRRIRQAPQRRAINARHTRDESKVAELRQITVLNRRASGIIHAHILMLMREVLAGFRESDRGISGFEERTVVA</sequence>
<name>A0AAN7UZN5_9PEZI</name>
<organism evidence="1 2">
    <name type="scientific">Xylaria bambusicola</name>
    <dbReference type="NCBI Taxonomy" id="326684"/>
    <lineage>
        <taxon>Eukaryota</taxon>
        <taxon>Fungi</taxon>
        <taxon>Dikarya</taxon>
        <taxon>Ascomycota</taxon>
        <taxon>Pezizomycotina</taxon>
        <taxon>Sordariomycetes</taxon>
        <taxon>Xylariomycetidae</taxon>
        <taxon>Xylariales</taxon>
        <taxon>Xylariaceae</taxon>
        <taxon>Xylaria</taxon>
    </lineage>
</organism>
<evidence type="ECO:0000313" key="2">
    <source>
        <dbReference type="Proteomes" id="UP001305414"/>
    </source>
</evidence>
<dbReference type="AlphaFoldDB" id="A0AAN7UZN5"/>
<dbReference type="EMBL" id="JAWHQM010000058">
    <property type="protein sequence ID" value="KAK5635831.1"/>
    <property type="molecule type" value="Genomic_DNA"/>
</dbReference>
<accession>A0AAN7UZN5</accession>
<dbReference type="Proteomes" id="UP001305414">
    <property type="component" value="Unassembled WGS sequence"/>
</dbReference>
<reference evidence="1 2" key="1">
    <citation type="submission" date="2023-10" db="EMBL/GenBank/DDBJ databases">
        <title>Draft genome sequence of Xylaria bambusicola isolate GMP-LS, the root and basal stem rot pathogen of sugarcane in Indonesia.</title>
        <authorList>
            <person name="Selvaraj P."/>
            <person name="Muralishankar V."/>
            <person name="Muruganantham S."/>
            <person name="Sp S."/>
            <person name="Haryani S."/>
            <person name="Lau K.J.X."/>
            <person name="Naqvi N.I."/>
        </authorList>
    </citation>
    <scope>NUCLEOTIDE SEQUENCE [LARGE SCALE GENOMIC DNA]</scope>
    <source>
        <strain evidence="1">GMP-LS</strain>
    </source>
</reference>
<keyword evidence="2" id="KW-1185">Reference proteome</keyword>
<proteinExistence type="predicted"/>